<protein>
    <submittedName>
        <fullName evidence="1">Uncharacterized protein</fullName>
    </submittedName>
</protein>
<evidence type="ECO:0000313" key="1">
    <source>
        <dbReference type="EMBL" id="KAF9505099.1"/>
    </source>
</evidence>
<keyword evidence="2" id="KW-1185">Reference proteome</keyword>
<reference evidence="1" key="1">
    <citation type="journal article" date="2020" name="Nat. Commun.">
        <title>Large-scale genome sequencing of mycorrhizal fungi provides insights into the early evolution of symbiotic traits.</title>
        <authorList>
            <person name="Miyauchi S."/>
            <person name="Kiss E."/>
            <person name="Kuo A."/>
            <person name="Drula E."/>
            <person name="Kohler A."/>
            <person name="Sanchez-Garcia M."/>
            <person name="Morin E."/>
            <person name="Andreopoulos B."/>
            <person name="Barry K.W."/>
            <person name="Bonito G."/>
            <person name="Buee M."/>
            <person name="Carver A."/>
            <person name="Chen C."/>
            <person name="Cichocki N."/>
            <person name="Clum A."/>
            <person name="Culley D."/>
            <person name="Crous P.W."/>
            <person name="Fauchery L."/>
            <person name="Girlanda M."/>
            <person name="Hayes R.D."/>
            <person name="Keri Z."/>
            <person name="LaButti K."/>
            <person name="Lipzen A."/>
            <person name="Lombard V."/>
            <person name="Magnuson J."/>
            <person name="Maillard F."/>
            <person name="Murat C."/>
            <person name="Nolan M."/>
            <person name="Ohm R.A."/>
            <person name="Pangilinan J."/>
            <person name="Pereira M.F."/>
            <person name="Perotto S."/>
            <person name="Peter M."/>
            <person name="Pfister S."/>
            <person name="Riley R."/>
            <person name="Sitrit Y."/>
            <person name="Stielow J.B."/>
            <person name="Szollosi G."/>
            <person name="Zifcakova L."/>
            <person name="Stursova M."/>
            <person name="Spatafora J.W."/>
            <person name="Tedersoo L."/>
            <person name="Vaario L.M."/>
            <person name="Yamada A."/>
            <person name="Yan M."/>
            <person name="Wang P."/>
            <person name="Xu J."/>
            <person name="Bruns T."/>
            <person name="Baldrian P."/>
            <person name="Vilgalys R."/>
            <person name="Dunand C."/>
            <person name="Henrissat B."/>
            <person name="Grigoriev I.V."/>
            <person name="Hibbett D."/>
            <person name="Nagy L.G."/>
            <person name="Martin F.M."/>
        </authorList>
    </citation>
    <scope>NUCLEOTIDE SEQUENCE</scope>
    <source>
        <strain evidence="1">UP504</strain>
    </source>
</reference>
<accession>A0A9P6AG28</accession>
<dbReference type="EMBL" id="MU129175">
    <property type="protein sequence ID" value="KAF9505099.1"/>
    <property type="molecule type" value="Genomic_DNA"/>
</dbReference>
<evidence type="ECO:0000313" key="2">
    <source>
        <dbReference type="Proteomes" id="UP000886523"/>
    </source>
</evidence>
<comment type="caution">
    <text evidence="1">The sequence shown here is derived from an EMBL/GenBank/DDBJ whole genome shotgun (WGS) entry which is preliminary data.</text>
</comment>
<organism evidence="1 2">
    <name type="scientific">Hydnum rufescens UP504</name>
    <dbReference type="NCBI Taxonomy" id="1448309"/>
    <lineage>
        <taxon>Eukaryota</taxon>
        <taxon>Fungi</taxon>
        <taxon>Dikarya</taxon>
        <taxon>Basidiomycota</taxon>
        <taxon>Agaricomycotina</taxon>
        <taxon>Agaricomycetes</taxon>
        <taxon>Cantharellales</taxon>
        <taxon>Hydnaceae</taxon>
        <taxon>Hydnum</taxon>
    </lineage>
</organism>
<dbReference type="AlphaFoldDB" id="A0A9P6AG28"/>
<sequence length="52" mass="5614">MTIYHPVDLCLERPLLLCGVLCYDQTVGSMNGIILFVVGKTMVPVVGYGKGV</sequence>
<name>A0A9P6AG28_9AGAM</name>
<gene>
    <name evidence="1" type="ORF">BS47DRAFT_1354336</name>
</gene>
<dbReference type="Proteomes" id="UP000886523">
    <property type="component" value="Unassembled WGS sequence"/>
</dbReference>
<proteinExistence type="predicted"/>